<dbReference type="InterPro" id="IPR050556">
    <property type="entry name" value="Type_II_TA_system_RNase"/>
</dbReference>
<dbReference type="PANTHER" id="PTHR33653">
    <property type="entry name" value="RIBONUCLEASE VAPC2"/>
    <property type="match status" value="1"/>
</dbReference>
<evidence type="ECO:0000259" key="9">
    <source>
        <dbReference type="Pfam" id="PF01850"/>
    </source>
</evidence>
<dbReference type="InterPro" id="IPR002716">
    <property type="entry name" value="PIN_dom"/>
</dbReference>
<organism evidence="10 11">
    <name type="scientific">Novosphingobium jiangmenense</name>
    <dbReference type="NCBI Taxonomy" id="2791981"/>
    <lineage>
        <taxon>Bacteria</taxon>
        <taxon>Pseudomonadati</taxon>
        <taxon>Pseudomonadota</taxon>
        <taxon>Alphaproteobacteria</taxon>
        <taxon>Sphingomonadales</taxon>
        <taxon>Sphingomonadaceae</taxon>
        <taxon>Novosphingobium</taxon>
    </lineage>
</organism>
<dbReference type="InterPro" id="IPR029060">
    <property type="entry name" value="PIN-like_dom_sf"/>
</dbReference>
<feature type="domain" description="PIN" evidence="9">
    <location>
        <begin position="2"/>
        <end position="125"/>
    </location>
</feature>
<dbReference type="EMBL" id="JADQDC010000005">
    <property type="protein sequence ID" value="MBF9151182.1"/>
    <property type="molecule type" value="Genomic_DNA"/>
</dbReference>
<evidence type="ECO:0000256" key="5">
    <source>
        <dbReference type="ARBA" id="ARBA00022801"/>
    </source>
</evidence>
<keyword evidence="3 8" id="KW-0540">Nuclease</keyword>
<evidence type="ECO:0000256" key="8">
    <source>
        <dbReference type="HAMAP-Rule" id="MF_00265"/>
    </source>
</evidence>
<evidence type="ECO:0000256" key="2">
    <source>
        <dbReference type="ARBA" id="ARBA00022649"/>
    </source>
</evidence>
<evidence type="ECO:0000313" key="11">
    <source>
        <dbReference type="Proteomes" id="UP000600799"/>
    </source>
</evidence>
<comment type="function">
    <text evidence="8">Toxic component of a toxin-antitoxin (TA) system. An RNase.</text>
</comment>
<dbReference type="HAMAP" id="MF_00265">
    <property type="entry name" value="VapC_Nob1"/>
    <property type="match status" value="1"/>
</dbReference>
<comment type="caution">
    <text evidence="10">The sequence shown here is derived from an EMBL/GenBank/DDBJ whole genome shotgun (WGS) entry which is preliminary data.</text>
</comment>
<dbReference type="InterPro" id="IPR022907">
    <property type="entry name" value="VapC_family"/>
</dbReference>
<dbReference type="EC" id="3.1.-.-" evidence="8"/>
<keyword evidence="5 8" id="KW-0378">Hydrolase</keyword>
<dbReference type="CDD" id="cd09871">
    <property type="entry name" value="PIN_MtVapC28-VapC30-like"/>
    <property type="match status" value="1"/>
</dbReference>
<keyword evidence="6 8" id="KW-0460">Magnesium</keyword>
<evidence type="ECO:0000256" key="3">
    <source>
        <dbReference type="ARBA" id="ARBA00022722"/>
    </source>
</evidence>
<evidence type="ECO:0000256" key="1">
    <source>
        <dbReference type="ARBA" id="ARBA00001946"/>
    </source>
</evidence>
<evidence type="ECO:0000256" key="6">
    <source>
        <dbReference type="ARBA" id="ARBA00022842"/>
    </source>
</evidence>
<proteinExistence type="inferred from homology"/>
<evidence type="ECO:0000256" key="7">
    <source>
        <dbReference type="ARBA" id="ARBA00038093"/>
    </source>
</evidence>
<gene>
    <name evidence="8" type="primary">vapC</name>
    <name evidence="10" type="ORF">I2488_09230</name>
</gene>
<keyword evidence="11" id="KW-1185">Reference proteome</keyword>
<keyword evidence="4 8" id="KW-0479">Metal-binding</keyword>
<dbReference type="Gene3D" id="3.40.50.1010">
    <property type="entry name" value="5'-nuclease"/>
    <property type="match status" value="1"/>
</dbReference>
<comment type="cofactor">
    <cofactor evidence="1 8">
        <name>Mg(2+)</name>
        <dbReference type="ChEBI" id="CHEBI:18420"/>
    </cofactor>
</comment>
<name>A0ABS0HG10_9SPHN</name>
<dbReference type="RefSeq" id="WP_196275510.1">
    <property type="nucleotide sequence ID" value="NZ_JADQDC010000005.1"/>
</dbReference>
<feature type="binding site" evidence="8">
    <location>
        <position position="5"/>
    </location>
    <ligand>
        <name>Mg(2+)</name>
        <dbReference type="ChEBI" id="CHEBI:18420"/>
    </ligand>
</feature>
<dbReference type="SUPFAM" id="SSF88723">
    <property type="entry name" value="PIN domain-like"/>
    <property type="match status" value="1"/>
</dbReference>
<dbReference type="PANTHER" id="PTHR33653:SF1">
    <property type="entry name" value="RIBONUCLEASE VAPC2"/>
    <property type="match status" value="1"/>
</dbReference>
<evidence type="ECO:0000256" key="4">
    <source>
        <dbReference type="ARBA" id="ARBA00022723"/>
    </source>
</evidence>
<sequence length="130" mass="13758">MIVVDTSALLAIVLREPERVTFLECITASDAVMSAGTLIEALMVCHGRGGAIATKEVQTLISELGIEIVPVEAEQAAIAHKAFLTYGKGNGHLAQLNFGDLFSYALAKARNVPLLFKGRDFAATDVLVAS</sequence>
<dbReference type="Pfam" id="PF01850">
    <property type="entry name" value="PIN"/>
    <property type="match status" value="1"/>
</dbReference>
<keyword evidence="8" id="KW-0800">Toxin</keyword>
<evidence type="ECO:0000313" key="10">
    <source>
        <dbReference type="EMBL" id="MBF9151182.1"/>
    </source>
</evidence>
<accession>A0ABS0HG10</accession>
<protein>
    <recommendedName>
        <fullName evidence="8">Ribonuclease VapC</fullName>
        <shortName evidence="8">RNase VapC</shortName>
        <ecNumber evidence="8">3.1.-.-</ecNumber>
    </recommendedName>
    <alternativeName>
        <fullName evidence="8">Toxin VapC</fullName>
    </alternativeName>
</protein>
<keyword evidence="2 8" id="KW-1277">Toxin-antitoxin system</keyword>
<dbReference type="Proteomes" id="UP000600799">
    <property type="component" value="Unassembled WGS sequence"/>
</dbReference>
<feature type="binding site" evidence="8">
    <location>
        <position position="100"/>
    </location>
    <ligand>
        <name>Mg(2+)</name>
        <dbReference type="ChEBI" id="CHEBI:18420"/>
    </ligand>
</feature>
<reference evidence="10 11" key="1">
    <citation type="submission" date="2020-11" db="EMBL/GenBank/DDBJ databases">
        <title>The genome sequence of Novosphingobium sp. 1Y9A.</title>
        <authorList>
            <person name="Liu Y."/>
        </authorList>
    </citation>
    <scope>NUCLEOTIDE SEQUENCE [LARGE SCALE GENOMIC DNA]</scope>
    <source>
        <strain evidence="10 11">1Y9A</strain>
    </source>
</reference>
<comment type="similarity">
    <text evidence="7 8">Belongs to the PINc/VapC protein family.</text>
</comment>